<dbReference type="Pfam" id="PF07702">
    <property type="entry name" value="UTRA"/>
    <property type="match status" value="1"/>
</dbReference>
<dbReference type="PANTHER" id="PTHR44846:SF17">
    <property type="entry name" value="GNTR-FAMILY TRANSCRIPTIONAL REGULATOR"/>
    <property type="match status" value="1"/>
</dbReference>
<dbReference type="GO" id="GO:0003700">
    <property type="term" value="F:DNA-binding transcription factor activity"/>
    <property type="evidence" value="ECO:0007669"/>
    <property type="project" value="InterPro"/>
</dbReference>
<dbReference type="InterPro" id="IPR028978">
    <property type="entry name" value="Chorismate_lyase_/UTRA_dom_sf"/>
</dbReference>
<dbReference type="SMART" id="SM00866">
    <property type="entry name" value="UTRA"/>
    <property type="match status" value="1"/>
</dbReference>
<dbReference type="InterPro" id="IPR011663">
    <property type="entry name" value="UTRA"/>
</dbReference>
<evidence type="ECO:0000256" key="3">
    <source>
        <dbReference type="ARBA" id="ARBA00023163"/>
    </source>
</evidence>
<dbReference type="SMART" id="SM00345">
    <property type="entry name" value="HTH_GNTR"/>
    <property type="match status" value="1"/>
</dbReference>
<dbReference type="SUPFAM" id="SSF46785">
    <property type="entry name" value="Winged helix' DNA-binding domain"/>
    <property type="match status" value="1"/>
</dbReference>
<dbReference type="InterPro" id="IPR036388">
    <property type="entry name" value="WH-like_DNA-bd_sf"/>
</dbReference>
<keyword evidence="1" id="KW-0805">Transcription regulation</keyword>
<reference evidence="4 5" key="1">
    <citation type="submission" date="2018-06" db="EMBL/GenBank/DDBJ databases">
        <authorList>
            <consortium name="Pathogen Informatics"/>
            <person name="Doyle S."/>
        </authorList>
    </citation>
    <scope>NUCLEOTIDE SEQUENCE [LARGE SCALE GENOMIC DNA]</scope>
    <source>
        <strain evidence="4 5">NCTC12360</strain>
    </source>
</reference>
<sequence>MSSGIPYYLQIAEEMRNNVQMGRWREGEKIPTEFQLCEIFHVSRITIRKAIDELVKENLLQRERSKGTFVKKNSVLEDNRFTLIKSLTDQIEEFGDSFVTKKVNVLITHADKKLATYLDVEVGEKIIVLKRLMGQDKKNIGYFLTYFKFSESFSLDPFDYYGSFYTYLKKEQGITVVNDKEVIEAIMPMQEVAYHLRIKSGTPVLKRSRFASDTTHDFKEYTECYYTGNEYKYYIAFR</sequence>
<evidence type="ECO:0000256" key="2">
    <source>
        <dbReference type="ARBA" id="ARBA00023125"/>
    </source>
</evidence>
<dbReference type="AlphaFoldDB" id="A0A376H4C0"/>
<evidence type="ECO:0000256" key="1">
    <source>
        <dbReference type="ARBA" id="ARBA00023015"/>
    </source>
</evidence>
<dbReference type="SUPFAM" id="SSF64288">
    <property type="entry name" value="Chorismate lyase-like"/>
    <property type="match status" value="1"/>
</dbReference>
<dbReference type="RefSeq" id="WP_060813826.1">
    <property type="nucleotide sequence ID" value="NZ_JAJGOJ010000001.1"/>
</dbReference>
<protein>
    <submittedName>
        <fullName evidence="4">Transcriptional regulator, GntR family</fullName>
    </submittedName>
</protein>
<dbReference type="InterPro" id="IPR000524">
    <property type="entry name" value="Tscrpt_reg_HTH_GntR"/>
</dbReference>
<dbReference type="InterPro" id="IPR050679">
    <property type="entry name" value="Bact_HTH_transcr_reg"/>
</dbReference>
<dbReference type="CDD" id="cd07377">
    <property type="entry name" value="WHTH_GntR"/>
    <property type="match status" value="1"/>
</dbReference>
<gene>
    <name evidence="4" type="primary">yurK</name>
    <name evidence="4" type="ORF">NCTC12360_03319</name>
</gene>
<dbReference type="InterPro" id="IPR036390">
    <property type="entry name" value="WH_DNA-bd_sf"/>
</dbReference>
<organism evidence="4 5">
    <name type="scientific">Enterococcus gallinarum</name>
    <dbReference type="NCBI Taxonomy" id="1353"/>
    <lineage>
        <taxon>Bacteria</taxon>
        <taxon>Bacillati</taxon>
        <taxon>Bacillota</taxon>
        <taxon>Bacilli</taxon>
        <taxon>Lactobacillales</taxon>
        <taxon>Enterococcaceae</taxon>
        <taxon>Enterococcus</taxon>
    </lineage>
</organism>
<dbReference type="Gene3D" id="1.10.10.10">
    <property type="entry name" value="Winged helix-like DNA-binding domain superfamily/Winged helix DNA-binding domain"/>
    <property type="match status" value="1"/>
</dbReference>
<dbReference type="Proteomes" id="UP000254807">
    <property type="component" value="Unassembled WGS sequence"/>
</dbReference>
<dbReference type="EMBL" id="UFYW01000001">
    <property type="protein sequence ID" value="STD84772.1"/>
    <property type="molecule type" value="Genomic_DNA"/>
</dbReference>
<accession>A0A376H4C0</accession>
<keyword evidence="2" id="KW-0238">DNA-binding</keyword>
<keyword evidence="5" id="KW-1185">Reference proteome</keyword>
<dbReference type="PROSITE" id="PS50949">
    <property type="entry name" value="HTH_GNTR"/>
    <property type="match status" value="1"/>
</dbReference>
<evidence type="ECO:0000313" key="5">
    <source>
        <dbReference type="Proteomes" id="UP000254807"/>
    </source>
</evidence>
<evidence type="ECO:0000313" key="4">
    <source>
        <dbReference type="EMBL" id="STD84772.1"/>
    </source>
</evidence>
<dbReference type="PANTHER" id="PTHR44846">
    <property type="entry name" value="MANNOSYL-D-GLYCERATE TRANSPORT/METABOLISM SYSTEM REPRESSOR MNGR-RELATED"/>
    <property type="match status" value="1"/>
</dbReference>
<keyword evidence="3" id="KW-0804">Transcription</keyword>
<dbReference type="Gene3D" id="3.40.1410.10">
    <property type="entry name" value="Chorismate lyase-like"/>
    <property type="match status" value="1"/>
</dbReference>
<dbReference type="OrthoDB" id="457376at2"/>
<dbReference type="GO" id="GO:0003677">
    <property type="term" value="F:DNA binding"/>
    <property type="evidence" value="ECO:0007669"/>
    <property type="project" value="UniProtKB-KW"/>
</dbReference>
<proteinExistence type="predicted"/>
<name>A0A376H4C0_ENTGA</name>
<dbReference type="PRINTS" id="PR00035">
    <property type="entry name" value="HTHGNTR"/>
</dbReference>
<dbReference type="FunFam" id="1.10.10.10:FF:000079">
    <property type="entry name" value="GntR family transcriptional regulator"/>
    <property type="match status" value="1"/>
</dbReference>
<dbReference type="GO" id="GO:0045892">
    <property type="term" value="P:negative regulation of DNA-templated transcription"/>
    <property type="evidence" value="ECO:0007669"/>
    <property type="project" value="TreeGrafter"/>
</dbReference>
<dbReference type="Pfam" id="PF00392">
    <property type="entry name" value="GntR"/>
    <property type="match status" value="1"/>
</dbReference>